<sequence length="556" mass="61261">MSLYLDAASVLYRDSGSGGSFKSRVYKSKLRSPARQVYALITETAKWDILLKEVVENANFLPVEPKLTPLLSILLVHDFLLTKKGIVAPSNHPLRLAIERHKSRIKAEFVKSRVHRQCASIEELEALVKRQKNASGREDSIFGPPRWARINNVITSLDEQLKTTFSAYKLVHSLSELVATTPDSLYQDPHIPDLVAVSQDAQLASSAAYKKGMIILQDKASCFPAYLLLGSDAAKWKGDLLDACAAPGNKTTHLASLLCSSSKSHFGDRIHSTQDKFTIFSCDVSPNRSRILQRMVAIAGAETMVSVLPGQDFLALSPDDKRFQDVTGILLDPSCSGTGIVGRDDMPCLALPSLQDPHDRGMKRKRHAPTPLPTLGRPAASEPQNTTDIDPGRLTKLSNLQTRIVEHAFKFPNATRVTYSTCSIHVQENEVVIARVLKSPVAQRRGWRIVSRNEQVEGLRKWKYRGITHGESGDGGGEIWDLTETEREGCLRCWPNDKECTGGFFVAGFVRDGSFEGNRNVVDTTICPTGGGKETEGNGNDAQFDEESDWEGFGAE</sequence>
<evidence type="ECO:0000256" key="2">
    <source>
        <dbReference type="ARBA" id="ARBA00022679"/>
    </source>
</evidence>
<keyword evidence="2 5" id="KW-0808">Transferase</keyword>
<feature type="binding site" evidence="5">
    <location>
        <position position="332"/>
    </location>
    <ligand>
        <name>S-adenosyl-L-methionine</name>
        <dbReference type="ChEBI" id="CHEBI:59789"/>
    </ligand>
</feature>
<evidence type="ECO:0000256" key="3">
    <source>
        <dbReference type="ARBA" id="ARBA00022691"/>
    </source>
</evidence>
<gene>
    <name evidence="8" type="ORF">I7I51_05879</name>
</gene>
<dbReference type="Pfam" id="PF21153">
    <property type="entry name" value="NSUN5_N"/>
    <property type="match status" value="1"/>
</dbReference>
<dbReference type="PANTHER" id="PTHR22807">
    <property type="entry name" value="NOP2 YEAST -RELATED NOL1/NOP2/FMU SUN DOMAIN-CONTAINING"/>
    <property type="match status" value="1"/>
</dbReference>
<feature type="binding site" evidence="5">
    <location>
        <position position="283"/>
    </location>
    <ligand>
        <name>S-adenosyl-L-methionine</name>
        <dbReference type="ChEBI" id="CHEBI:59789"/>
    </ligand>
</feature>
<evidence type="ECO:0000313" key="8">
    <source>
        <dbReference type="EMBL" id="QSS65038.1"/>
    </source>
</evidence>
<evidence type="ECO:0000256" key="6">
    <source>
        <dbReference type="SAM" id="MobiDB-lite"/>
    </source>
</evidence>
<dbReference type="PRINTS" id="PR02008">
    <property type="entry name" value="RCMTFAMILY"/>
</dbReference>
<keyword evidence="3 5" id="KW-0949">S-adenosyl-L-methionine</keyword>
<proteinExistence type="inferred from homology"/>
<feature type="region of interest" description="Disordered" evidence="6">
    <location>
        <begin position="354"/>
        <end position="393"/>
    </location>
</feature>
<dbReference type="Gene3D" id="3.30.70.1170">
    <property type="entry name" value="Sun protein, domain 3"/>
    <property type="match status" value="1"/>
</dbReference>
<dbReference type="InterPro" id="IPR023267">
    <property type="entry name" value="RCMT"/>
</dbReference>
<dbReference type="OrthoDB" id="435282at2759"/>
<dbReference type="SUPFAM" id="SSF53335">
    <property type="entry name" value="S-adenosyl-L-methionine-dependent methyltransferases"/>
    <property type="match status" value="1"/>
</dbReference>
<comment type="similarity">
    <text evidence="5">Belongs to the class I-like SAM-binding methyltransferase superfamily. RsmB/NOP family.</text>
</comment>
<feature type="binding site" evidence="5">
    <location>
        <begin position="244"/>
        <end position="250"/>
    </location>
    <ligand>
        <name>S-adenosyl-L-methionine</name>
        <dbReference type="ChEBI" id="CHEBI:59789"/>
    </ligand>
</feature>
<feature type="region of interest" description="Disordered" evidence="6">
    <location>
        <begin position="526"/>
        <end position="556"/>
    </location>
</feature>
<dbReference type="InterPro" id="IPR049560">
    <property type="entry name" value="MeTrfase_RsmB-F_NOP2_cat"/>
</dbReference>
<dbReference type="Gene3D" id="3.40.50.150">
    <property type="entry name" value="Vaccinia Virus protein VP39"/>
    <property type="match status" value="1"/>
</dbReference>
<name>A0A8A1MEJ1_AJECA</name>
<dbReference type="EMBL" id="CP069115">
    <property type="protein sequence ID" value="QSS65038.1"/>
    <property type="molecule type" value="Genomic_DNA"/>
</dbReference>
<feature type="binding site" evidence="5">
    <location>
        <position position="312"/>
    </location>
    <ligand>
        <name>S-adenosyl-L-methionine</name>
        <dbReference type="ChEBI" id="CHEBI:59789"/>
    </ligand>
</feature>
<dbReference type="AlphaFoldDB" id="A0A8A1MEJ1"/>
<reference evidence="8" key="1">
    <citation type="submission" date="2021-01" db="EMBL/GenBank/DDBJ databases">
        <title>Chromosome-level genome assembly of a human fungal pathogen reveals clustering of transcriptionally co-regulated genes.</title>
        <authorList>
            <person name="Voorhies M."/>
            <person name="Cohen S."/>
            <person name="Shea T.P."/>
            <person name="Petrus S."/>
            <person name="Munoz J.F."/>
            <person name="Poplawski S."/>
            <person name="Goldman W.E."/>
            <person name="Michael T."/>
            <person name="Cuomo C.A."/>
            <person name="Sil A."/>
            <person name="Beyhan S."/>
        </authorList>
    </citation>
    <scope>NUCLEOTIDE SEQUENCE</scope>
    <source>
        <strain evidence="8">WU24</strain>
    </source>
</reference>
<dbReference type="InterPro" id="IPR001678">
    <property type="entry name" value="MeTrfase_RsmB-F_NOP2_dom"/>
</dbReference>
<keyword evidence="4 5" id="KW-0694">RNA-binding</keyword>
<dbReference type="GO" id="GO:0003723">
    <property type="term" value="F:RNA binding"/>
    <property type="evidence" value="ECO:0007669"/>
    <property type="project" value="UniProtKB-UniRule"/>
</dbReference>
<evidence type="ECO:0000313" key="9">
    <source>
        <dbReference type="Proteomes" id="UP000663671"/>
    </source>
</evidence>
<dbReference type="InterPro" id="IPR029063">
    <property type="entry name" value="SAM-dependent_MTases_sf"/>
</dbReference>
<dbReference type="Pfam" id="PF21148">
    <property type="entry name" value="NSUN5_fdxn-like"/>
    <property type="match status" value="1"/>
</dbReference>
<dbReference type="GO" id="GO:0005730">
    <property type="term" value="C:nucleolus"/>
    <property type="evidence" value="ECO:0007669"/>
    <property type="project" value="TreeGrafter"/>
</dbReference>
<organism evidence="8 9">
    <name type="scientific">Ajellomyces capsulatus</name>
    <name type="common">Darling's disease fungus</name>
    <name type="synonym">Histoplasma capsulatum</name>
    <dbReference type="NCBI Taxonomy" id="5037"/>
    <lineage>
        <taxon>Eukaryota</taxon>
        <taxon>Fungi</taxon>
        <taxon>Dikarya</taxon>
        <taxon>Ascomycota</taxon>
        <taxon>Pezizomycotina</taxon>
        <taxon>Eurotiomycetes</taxon>
        <taxon>Eurotiomycetidae</taxon>
        <taxon>Onygenales</taxon>
        <taxon>Ajellomycetaceae</taxon>
        <taxon>Histoplasma</taxon>
    </lineage>
</organism>
<evidence type="ECO:0000259" key="7">
    <source>
        <dbReference type="PROSITE" id="PS51686"/>
    </source>
</evidence>
<dbReference type="InterPro" id="IPR048889">
    <property type="entry name" value="NSUN5_RCM1_N"/>
</dbReference>
<dbReference type="VEuPathDB" id="FungiDB:I7I51_05879"/>
<dbReference type="GO" id="GO:0070475">
    <property type="term" value="P:rRNA base methylation"/>
    <property type="evidence" value="ECO:0007669"/>
    <property type="project" value="TreeGrafter"/>
</dbReference>
<feature type="domain" description="SAM-dependent MTase RsmB/NOP-type" evidence="7">
    <location>
        <begin position="136"/>
        <end position="512"/>
    </location>
</feature>
<dbReference type="Proteomes" id="UP000663671">
    <property type="component" value="Chromosome 3"/>
</dbReference>
<dbReference type="InterPro" id="IPR049561">
    <property type="entry name" value="NSUN5_7_fdxn-like"/>
</dbReference>
<evidence type="ECO:0000256" key="5">
    <source>
        <dbReference type="PROSITE-ProRule" id="PRU01023"/>
    </source>
</evidence>
<accession>A0A8A1MEJ1</accession>
<feature type="active site" description="Nucleophile" evidence="5">
    <location>
        <position position="422"/>
    </location>
</feature>
<dbReference type="PROSITE" id="PS51686">
    <property type="entry name" value="SAM_MT_RSMB_NOP"/>
    <property type="match status" value="1"/>
</dbReference>
<evidence type="ECO:0000256" key="1">
    <source>
        <dbReference type="ARBA" id="ARBA00022603"/>
    </source>
</evidence>
<keyword evidence="1 5" id="KW-0489">Methyltransferase</keyword>
<dbReference type="GO" id="GO:0008173">
    <property type="term" value="F:RNA methyltransferase activity"/>
    <property type="evidence" value="ECO:0007669"/>
    <property type="project" value="InterPro"/>
</dbReference>
<dbReference type="Pfam" id="PF01189">
    <property type="entry name" value="Methyltr_RsmB-F"/>
    <property type="match status" value="1"/>
</dbReference>
<evidence type="ECO:0000256" key="4">
    <source>
        <dbReference type="ARBA" id="ARBA00022884"/>
    </source>
</evidence>
<dbReference type="PANTHER" id="PTHR22807:SF4">
    <property type="entry name" value="28S RRNA (CYTOSINE-C(5))-METHYLTRANSFERASE"/>
    <property type="match status" value="1"/>
</dbReference>
<protein>
    <submittedName>
        <fullName evidence="8">NOL1/NOP2/sun domain-containing protein</fullName>
    </submittedName>
</protein>